<keyword evidence="2" id="KW-1185">Reference proteome</keyword>
<reference evidence="1" key="1">
    <citation type="submission" date="2021-03" db="EMBL/GenBank/DDBJ databases">
        <title>Draft genome sequence of rust myrtle Austropuccinia psidii MF-1, a brazilian biotype.</title>
        <authorList>
            <person name="Quecine M.C."/>
            <person name="Pachon D.M.R."/>
            <person name="Bonatelli M.L."/>
            <person name="Correr F.H."/>
            <person name="Franceschini L.M."/>
            <person name="Leite T.F."/>
            <person name="Margarido G.R.A."/>
            <person name="Almeida C.A."/>
            <person name="Ferrarezi J.A."/>
            <person name="Labate C.A."/>
        </authorList>
    </citation>
    <scope>NUCLEOTIDE SEQUENCE</scope>
    <source>
        <strain evidence="1">MF-1</strain>
    </source>
</reference>
<protein>
    <submittedName>
        <fullName evidence="1">Uncharacterized protein</fullName>
    </submittedName>
</protein>
<dbReference type="EMBL" id="AVOT02004276">
    <property type="protein sequence ID" value="MBW0475913.1"/>
    <property type="molecule type" value="Genomic_DNA"/>
</dbReference>
<accession>A0A9Q3GQ54</accession>
<name>A0A9Q3GQ54_9BASI</name>
<organism evidence="1 2">
    <name type="scientific">Austropuccinia psidii MF-1</name>
    <dbReference type="NCBI Taxonomy" id="1389203"/>
    <lineage>
        <taxon>Eukaryota</taxon>
        <taxon>Fungi</taxon>
        <taxon>Dikarya</taxon>
        <taxon>Basidiomycota</taxon>
        <taxon>Pucciniomycotina</taxon>
        <taxon>Pucciniomycetes</taxon>
        <taxon>Pucciniales</taxon>
        <taxon>Sphaerophragmiaceae</taxon>
        <taxon>Austropuccinia</taxon>
    </lineage>
</organism>
<sequence length="133" mass="15258">MNQHPTYHTTNAFYAHIRLLWNFPEDDCVPAPPDHSRLQVFYQHFASTEEIQAVVDSPIAAYLIPPKDVITLQEARLGRQKLRHGIVNIKESFVYFIRTTLPKLGIARWCPDLNEAPDSLLNEACRISAIITF</sequence>
<dbReference type="AlphaFoldDB" id="A0A9Q3GQ54"/>
<gene>
    <name evidence="1" type="ORF">O181_015628</name>
</gene>
<evidence type="ECO:0000313" key="1">
    <source>
        <dbReference type="EMBL" id="MBW0475913.1"/>
    </source>
</evidence>
<dbReference type="Proteomes" id="UP000765509">
    <property type="component" value="Unassembled WGS sequence"/>
</dbReference>
<evidence type="ECO:0000313" key="2">
    <source>
        <dbReference type="Proteomes" id="UP000765509"/>
    </source>
</evidence>
<comment type="caution">
    <text evidence="1">The sequence shown here is derived from an EMBL/GenBank/DDBJ whole genome shotgun (WGS) entry which is preliminary data.</text>
</comment>
<proteinExistence type="predicted"/>